<sequence>MSITLAFFCCLKSCLKICVSCRNYGDISGHLITLQGLAVDSLHLFCSMLSGDDIFAGVSMILIGIVGIGLHALEFGPLRKLAKKFFGFKLIIGQSLIDVLLLFQFGIWPGIVCLTKNTLIPVEYKTYAHVYLDTTWFSMCYMTVIIALSRLFCIIFPLSFWKIATKYCYAMYALAYSTAFIQSVIVHLTDWFVCLYYDPEVYGTTGDFAKYQNVGTALYYHIVNFSVVGSYVLCYLSVVVILLARKRQLLTFLFGSSSTSDKKSNLSQNVELRLMIPCMATALLFIIGQILINGSLGTTKWTGYFVMIIFSFQSLCPPVLRFLFSPSLKNEVIRKFRNISSSPTAPQIKDVTSMVPRFITVQNSKENVPKTLNKQKSSEVSPTLFPIT</sequence>
<evidence type="ECO:0000313" key="1">
    <source>
        <dbReference type="Proteomes" id="UP000887576"/>
    </source>
</evidence>
<protein>
    <submittedName>
        <fullName evidence="2">G-protein coupled receptors family 1 profile domain-containing protein</fullName>
    </submittedName>
</protein>
<name>A0AC34RR81_9BILA</name>
<organism evidence="1 2">
    <name type="scientific">Panagrolaimus sp. JU765</name>
    <dbReference type="NCBI Taxonomy" id="591449"/>
    <lineage>
        <taxon>Eukaryota</taxon>
        <taxon>Metazoa</taxon>
        <taxon>Ecdysozoa</taxon>
        <taxon>Nematoda</taxon>
        <taxon>Chromadorea</taxon>
        <taxon>Rhabditida</taxon>
        <taxon>Tylenchina</taxon>
        <taxon>Panagrolaimomorpha</taxon>
        <taxon>Panagrolaimoidea</taxon>
        <taxon>Panagrolaimidae</taxon>
        <taxon>Panagrolaimus</taxon>
    </lineage>
</organism>
<reference evidence="2" key="1">
    <citation type="submission" date="2022-11" db="UniProtKB">
        <authorList>
            <consortium name="WormBaseParasite"/>
        </authorList>
    </citation>
    <scope>IDENTIFICATION</scope>
</reference>
<dbReference type="WBParaSite" id="JU765_v2.g9397.t1">
    <property type="protein sequence ID" value="JU765_v2.g9397.t1"/>
    <property type="gene ID" value="JU765_v2.g9397"/>
</dbReference>
<dbReference type="Proteomes" id="UP000887576">
    <property type="component" value="Unplaced"/>
</dbReference>
<evidence type="ECO:0000313" key="2">
    <source>
        <dbReference type="WBParaSite" id="JU765_v2.g9397.t1"/>
    </source>
</evidence>
<accession>A0AC34RR81</accession>
<proteinExistence type="predicted"/>